<reference evidence="8" key="1">
    <citation type="journal article" date="2019" name="Int. J. Syst. Evol. Microbiol.">
        <title>The Global Catalogue of Microorganisms (GCM) 10K type strain sequencing project: providing services to taxonomists for standard genome sequencing and annotation.</title>
        <authorList>
            <consortium name="The Broad Institute Genomics Platform"/>
            <consortium name="The Broad Institute Genome Sequencing Center for Infectious Disease"/>
            <person name="Wu L."/>
            <person name="Ma J."/>
        </authorList>
    </citation>
    <scope>NUCLEOTIDE SEQUENCE [LARGE SCALE GENOMIC DNA]</scope>
    <source>
        <strain evidence="8">JCM 18531</strain>
    </source>
</reference>
<keyword evidence="3" id="KW-0804">Transcription</keyword>
<dbReference type="PRINTS" id="PR00455">
    <property type="entry name" value="HTHTETR"/>
</dbReference>
<dbReference type="InterPro" id="IPR009057">
    <property type="entry name" value="Homeodomain-like_sf"/>
</dbReference>
<proteinExistence type="predicted"/>
<sequence length="208" mass="22464">MEASTSDTSAVRSSGRPRSRRAHDAIIEATVELLAAVGYGDMSIEAIAERAGVGKSTIYRWWPSKGALAGEALAQGLNRGPEPPTGSTREDLIRTIEVTIGNYSDSSAAMSILPALVAHLERDPELLQAFRHSFLEPRRRNGRALIASAVERGDLPEDVDPDLLMDIWAGAIFYRSLVSGGRLEGVSGQLAEFILSGRLPRLMPDDQP</sequence>
<evidence type="ECO:0000256" key="3">
    <source>
        <dbReference type="ARBA" id="ARBA00023163"/>
    </source>
</evidence>
<comment type="caution">
    <text evidence="7">The sequence shown here is derived from an EMBL/GenBank/DDBJ whole genome shotgun (WGS) entry which is preliminary data.</text>
</comment>
<dbReference type="InterPro" id="IPR001647">
    <property type="entry name" value="HTH_TetR"/>
</dbReference>
<evidence type="ECO:0000256" key="4">
    <source>
        <dbReference type="PROSITE-ProRule" id="PRU00335"/>
    </source>
</evidence>
<feature type="region of interest" description="Disordered" evidence="5">
    <location>
        <begin position="1"/>
        <end position="21"/>
    </location>
</feature>
<protein>
    <submittedName>
        <fullName evidence="7">TetR/AcrR family transcriptional regulator</fullName>
    </submittedName>
</protein>
<dbReference type="Proteomes" id="UP001499974">
    <property type="component" value="Unassembled WGS sequence"/>
</dbReference>
<dbReference type="InterPro" id="IPR050109">
    <property type="entry name" value="HTH-type_TetR-like_transc_reg"/>
</dbReference>
<dbReference type="EMBL" id="BAABKM010000002">
    <property type="protein sequence ID" value="GAA4699572.1"/>
    <property type="molecule type" value="Genomic_DNA"/>
</dbReference>
<dbReference type="InterPro" id="IPR036271">
    <property type="entry name" value="Tet_transcr_reg_TetR-rel_C_sf"/>
</dbReference>
<organism evidence="7 8">
    <name type="scientific">Nocardioides conyzicola</name>
    <dbReference type="NCBI Taxonomy" id="1651781"/>
    <lineage>
        <taxon>Bacteria</taxon>
        <taxon>Bacillati</taxon>
        <taxon>Actinomycetota</taxon>
        <taxon>Actinomycetes</taxon>
        <taxon>Propionibacteriales</taxon>
        <taxon>Nocardioidaceae</taxon>
        <taxon>Nocardioides</taxon>
    </lineage>
</organism>
<dbReference type="Gene3D" id="1.10.357.10">
    <property type="entry name" value="Tetracycline Repressor, domain 2"/>
    <property type="match status" value="1"/>
</dbReference>
<dbReference type="Pfam" id="PF00440">
    <property type="entry name" value="TetR_N"/>
    <property type="match status" value="1"/>
</dbReference>
<dbReference type="Gene3D" id="1.10.10.60">
    <property type="entry name" value="Homeodomain-like"/>
    <property type="match status" value="1"/>
</dbReference>
<dbReference type="InterPro" id="IPR011075">
    <property type="entry name" value="TetR_C"/>
</dbReference>
<feature type="compositionally biased region" description="Polar residues" evidence="5">
    <location>
        <begin position="1"/>
        <end position="12"/>
    </location>
</feature>
<evidence type="ECO:0000259" key="6">
    <source>
        <dbReference type="PROSITE" id="PS50977"/>
    </source>
</evidence>
<feature type="domain" description="HTH tetR-type" evidence="6">
    <location>
        <begin position="20"/>
        <end position="80"/>
    </location>
</feature>
<dbReference type="PROSITE" id="PS50977">
    <property type="entry name" value="HTH_TETR_2"/>
    <property type="match status" value="1"/>
</dbReference>
<evidence type="ECO:0000313" key="7">
    <source>
        <dbReference type="EMBL" id="GAA4699572.1"/>
    </source>
</evidence>
<accession>A0ABP8X2F9</accession>
<evidence type="ECO:0000256" key="1">
    <source>
        <dbReference type="ARBA" id="ARBA00023015"/>
    </source>
</evidence>
<evidence type="ECO:0000313" key="8">
    <source>
        <dbReference type="Proteomes" id="UP001499974"/>
    </source>
</evidence>
<feature type="DNA-binding region" description="H-T-H motif" evidence="4">
    <location>
        <begin position="43"/>
        <end position="62"/>
    </location>
</feature>
<dbReference type="PANTHER" id="PTHR30055">
    <property type="entry name" value="HTH-TYPE TRANSCRIPTIONAL REGULATOR RUTR"/>
    <property type="match status" value="1"/>
</dbReference>
<keyword evidence="8" id="KW-1185">Reference proteome</keyword>
<evidence type="ECO:0000256" key="2">
    <source>
        <dbReference type="ARBA" id="ARBA00023125"/>
    </source>
</evidence>
<keyword evidence="1" id="KW-0805">Transcription regulation</keyword>
<dbReference type="SUPFAM" id="SSF46689">
    <property type="entry name" value="Homeodomain-like"/>
    <property type="match status" value="1"/>
</dbReference>
<dbReference type="PANTHER" id="PTHR30055:SF148">
    <property type="entry name" value="TETR-FAMILY TRANSCRIPTIONAL REGULATOR"/>
    <property type="match status" value="1"/>
</dbReference>
<evidence type="ECO:0000256" key="5">
    <source>
        <dbReference type="SAM" id="MobiDB-lite"/>
    </source>
</evidence>
<dbReference type="SUPFAM" id="SSF48498">
    <property type="entry name" value="Tetracyclin repressor-like, C-terminal domain"/>
    <property type="match status" value="1"/>
</dbReference>
<name>A0ABP8X2F9_9ACTN</name>
<gene>
    <name evidence="7" type="ORF">GCM10023349_14860</name>
</gene>
<dbReference type="RefSeq" id="WP_345520610.1">
    <property type="nucleotide sequence ID" value="NZ_BAABKM010000002.1"/>
</dbReference>
<dbReference type="Pfam" id="PF16859">
    <property type="entry name" value="TetR_C_11"/>
    <property type="match status" value="1"/>
</dbReference>
<keyword evidence="2 4" id="KW-0238">DNA-binding</keyword>